<evidence type="ECO:0000313" key="17">
    <source>
        <dbReference type="Proteomes" id="UP001321498"/>
    </source>
</evidence>
<dbReference type="SUPFAM" id="SSF47917">
    <property type="entry name" value="C-terminal domain of alpha and beta subunits of F1 ATP synthase"/>
    <property type="match status" value="1"/>
</dbReference>
<dbReference type="SUPFAM" id="SSF52540">
    <property type="entry name" value="P-loop containing nucleoside triphosphate hydrolases"/>
    <property type="match status" value="1"/>
</dbReference>
<evidence type="ECO:0000313" key="16">
    <source>
        <dbReference type="EMBL" id="BDZ44211.1"/>
    </source>
</evidence>
<dbReference type="PANTHER" id="PTHR48082:SF2">
    <property type="entry name" value="ATP SYNTHASE SUBUNIT ALPHA, MITOCHONDRIAL"/>
    <property type="match status" value="1"/>
</dbReference>
<dbReference type="InterPro" id="IPR033732">
    <property type="entry name" value="ATP_synth_F1_a_nt-bd_dom"/>
</dbReference>
<dbReference type="EMBL" id="AP027731">
    <property type="protein sequence ID" value="BDZ44211.1"/>
    <property type="molecule type" value="Genomic_DNA"/>
</dbReference>
<proteinExistence type="inferred from homology"/>
<dbReference type="HAMAP" id="MF_01346">
    <property type="entry name" value="ATP_synth_alpha_bact"/>
    <property type="match status" value="1"/>
</dbReference>
<dbReference type="Proteomes" id="UP001321498">
    <property type="component" value="Chromosome"/>
</dbReference>
<keyword evidence="9 12" id="KW-0472">Membrane</keyword>
<dbReference type="SUPFAM" id="SSF50615">
    <property type="entry name" value="N-terminal domain of alpha and beta subunits of F1 ATP synthase"/>
    <property type="match status" value="1"/>
</dbReference>
<dbReference type="InterPro" id="IPR020003">
    <property type="entry name" value="ATPase_a/bsu_AS"/>
</dbReference>
<evidence type="ECO:0000259" key="14">
    <source>
        <dbReference type="Pfam" id="PF00306"/>
    </source>
</evidence>
<feature type="domain" description="ATPase F1/V1/A1 complex alpha/beta subunit nucleotide-binding" evidence="13">
    <location>
        <begin position="153"/>
        <end position="376"/>
    </location>
</feature>
<keyword evidence="8 12" id="KW-0406">Ion transport</keyword>
<feature type="binding site" evidence="12">
    <location>
        <begin position="173"/>
        <end position="180"/>
    </location>
    <ligand>
        <name>ATP</name>
        <dbReference type="ChEBI" id="CHEBI:30616"/>
    </ligand>
</feature>
<evidence type="ECO:0000256" key="4">
    <source>
        <dbReference type="ARBA" id="ARBA00022475"/>
    </source>
</evidence>
<dbReference type="NCBIfam" id="NF009884">
    <property type="entry name" value="PRK13343.1"/>
    <property type="match status" value="1"/>
</dbReference>
<keyword evidence="5 12" id="KW-0547">Nucleotide-binding</keyword>
<keyword evidence="7 12" id="KW-1278">Translocase</keyword>
<comment type="function">
    <text evidence="12">Produces ATP from ADP in the presence of a proton gradient across the membrane. The alpha chain is a regulatory subunit.</text>
</comment>
<keyword evidence="12" id="KW-0375">Hydrogen ion transport</keyword>
<evidence type="ECO:0000256" key="10">
    <source>
        <dbReference type="ARBA" id="ARBA00023196"/>
    </source>
</evidence>
<dbReference type="InterPro" id="IPR038376">
    <property type="entry name" value="ATP_synth_asu_C_sf"/>
</dbReference>
<dbReference type="CDD" id="cd18113">
    <property type="entry name" value="ATP-synt_F1_alpha_C"/>
    <property type="match status" value="1"/>
</dbReference>
<evidence type="ECO:0000256" key="9">
    <source>
        <dbReference type="ARBA" id="ARBA00023136"/>
    </source>
</evidence>
<feature type="domain" description="ATPase F1/V1/A1 complex alpha/beta subunit N-terminal" evidence="15">
    <location>
        <begin position="30"/>
        <end position="96"/>
    </location>
</feature>
<dbReference type="PROSITE" id="PS00152">
    <property type="entry name" value="ATPASE_ALPHA_BETA"/>
    <property type="match status" value="1"/>
</dbReference>
<accession>A0ABN6XH96</accession>
<evidence type="ECO:0000256" key="1">
    <source>
        <dbReference type="ARBA" id="ARBA00004370"/>
    </source>
</evidence>
<dbReference type="RefSeq" id="WP_286277689.1">
    <property type="nucleotide sequence ID" value="NZ_AP027731.1"/>
</dbReference>
<feature type="site" description="Required for activity" evidence="12">
    <location>
        <position position="374"/>
    </location>
</feature>
<evidence type="ECO:0000256" key="12">
    <source>
        <dbReference type="HAMAP-Rule" id="MF_01346"/>
    </source>
</evidence>
<keyword evidence="4 12" id="KW-1003">Cell membrane</keyword>
<dbReference type="InterPro" id="IPR036121">
    <property type="entry name" value="ATPase_F1/V1/A1_a/bsu_N_sf"/>
</dbReference>
<comment type="similarity">
    <text evidence="2 12">Belongs to the ATPase alpha/beta chains family.</text>
</comment>
<keyword evidence="11 12" id="KW-0066">ATP synthesis</keyword>
<name>A0ABN6XH96_9MICO</name>
<keyword evidence="10 12" id="KW-0139">CF(1)</keyword>
<keyword evidence="6 12" id="KW-0067">ATP-binding</keyword>
<dbReference type="CDD" id="cd01132">
    <property type="entry name" value="F1-ATPase_alpha_CD"/>
    <property type="match status" value="1"/>
</dbReference>
<evidence type="ECO:0000256" key="5">
    <source>
        <dbReference type="ARBA" id="ARBA00022741"/>
    </source>
</evidence>
<evidence type="ECO:0000256" key="2">
    <source>
        <dbReference type="ARBA" id="ARBA00008936"/>
    </source>
</evidence>
<gene>
    <name evidence="12 16" type="primary">atpA</name>
    <name evidence="16" type="ORF">GCM10025866_01200</name>
</gene>
<sequence>MADLTISPDEIRNALKDFVSSYEATGAQTTEVGYVIDAGDGIAHVEGLPSVMANELLRFADGTLGLAQNLDETEIGVIVLGDFQGIEEGMEVHRTGEVLSVPVGDGYLGRVVDPLGNPMDGLGEVASDGRRALELQAPGVMARKSVHEPMQTGIKAIDAMIPIGRGQRQLIIGDRQTGKTAIAIDTIINQRANWESGDPNKQVRCIYVAIGQKGSTIAGVKGALEDAGAMQYTTIVAAPASDAAGFKYLAPYTGSAIGQHWMYAGKHVLIIFDDLSKQAEAYRAVSLLLRRPPGREAYPGDVFYLHSRLLERCAKLSDELGAGSMTGLPIIETKANDVSAYIPTNVISITDGQIFLQSDLFNSNQRPAVDVGISVSRVGGDAQVKSIKKVSGTLKLELAQYRSLEAFAMFASDLDQASRRQLARGARLTELLKQPQYSPYPVEEQVVSIWAGTNGKLDEVPVQDILRFERELLDYLGRNTEVLTRLRDTNVLDDDTVGELERAVDQFKLEFQTGEGKPLASVGREEFQAANQEDVNQEKIVRSRR</sequence>
<dbReference type="InterPro" id="IPR005294">
    <property type="entry name" value="ATP_synth_F1_asu"/>
</dbReference>
<dbReference type="Gene3D" id="3.40.50.300">
    <property type="entry name" value="P-loop containing nucleotide triphosphate hydrolases"/>
    <property type="match status" value="1"/>
</dbReference>
<dbReference type="Gene3D" id="1.20.150.20">
    <property type="entry name" value="ATP synthase alpha/beta chain, C-terminal domain"/>
    <property type="match status" value="1"/>
</dbReference>
<evidence type="ECO:0000259" key="15">
    <source>
        <dbReference type="Pfam" id="PF02874"/>
    </source>
</evidence>
<dbReference type="InterPro" id="IPR004100">
    <property type="entry name" value="ATPase_F1/V1/A1_a/bsu_N"/>
</dbReference>
<protein>
    <recommendedName>
        <fullName evidence="12">ATP synthase subunit alpha</fullName>
        <ecNumber evidence="12">7.1.2.2</ecNumber>
    </recommendedName>
    <alternativeName>
        <fullName evidence="12">ATP synthase F1 sector subunit alpha</fullName>
    </alternativeName>
    <alternativeName>
        <fullName evidence="12">F-ATPase subunit alpha</fullName>
    </alternativeName>
</protein>
<dbReference type="PANTHER" id="PTHR48082">
    <property type="entry name" value="ATP SYNTHASE SUBUNIT ALPHA, MITOCHONDRIAL"/>
    <property type="match status" value="1"/>
</dbReference>
<evidence type="ECO:0000256" key="7">
    <source>
        <dbReference type="ARBA" id="ARBA00022967"/>
    </source>
</evidence>
<organism evidence="16 17">
    <name type="scientific">Naasia aerilata</name>
    <dbReference type="NCBI Taxonomy" id="1162966"/>
    <lineage>
        <taxon>Bacteria</taxon>
        <taxon>Bacillati</taxon>
        <taxon>Actinomycetota</taxon>
        <taxon>Actinomycetes</taxon>
        <taxon>Micrococcales</taxon>
        <taxon>Microbacteriaceae</taxon>
        <taxon>Naasia</taxon>
    </lineage>
</organism>
<evidence type="ECO:0000256" key="11">
    <source>
        <dbReference type="ARBA" id="ARBA00023310"/>
    </source>
</evidence>
<dbReference type="InterPro" id="IPR027417">
    <property type="entry name" value="P-loop_NTPase"/>
</dbReference>
<dbReference type="Pfam" id="PF02874">
    <property type="entry name" value="ATP-synt_ab_N"/>
    <property type="match status" value="1"/>
</dbReference>
<feature type="domain" description="ATP synthase alpha subunit C-terminal" evidence="14">
    <location>
        <begin position="383"/>
        <end position="507"/>
    </location>
</feature>
<evidence type="ECO:0000256" key="6">
    <source>
        <dbReference type="ARBA" id="ARBA00022840"/>
    </source>
</evidence>
<evidence type="ECO:0000256" key="8">
    <source>
        <dbReference type="ARBA" id="ARBA00023065"/>
    </source>
</evidence>
<reference evidence="17" key="1">
    <citation type="journal article" date="2019" name="Int. J. Syst. Evol. Microbiol.">
        <title>The Global Catalogue of Microorganisms (GCM) 10K type strain sequencing project: providing services to taxonomists for standard genome sequencing and annotation.</title>
        <authorList>
            <consortium name="The Broad Institute Genomics Platform"/>
            <consortium name="The Broad Institute Genome Sequencing Center for Infectious Disease"/>
            <person name="Wu L."/>
            <person name="Ma J."/>
        </authorList>
    </citation>
    <scope>NUCLEOTIDE SEQUENCE [LARGE SCALE GENOMIC DNA]</scope>
    <source>
        <strain evidence="17">NBRC 108725</strain>
    </source>
</reference>
<dbReference type="Gene3D" id="2.40.30.20">
    <property type="match status" value="1"/>
</dbReference>
<dbReference type="NCBIfam" id="TIGR00962">
    <property type="entry name" value="atpA"/>
    <property type="match status" value="1"/>
</dbReference>
<dbReference type="Pfam" id="PF00306">
    <property type="entry name" value="ATP-synt_ab_C"/>
    <property type="match status" value="1"/>
</dbReference>
<evidence type="ECO:0000256" key="3">
    <source>
        <dbReference type="ARBA" id="ARBA00022448"/>
    </source>
</evidence>
<keyword evidence="3 12" id="KW-0813">Transport</keyword>
<dbReference type="InterPro" id="IPR000194">
    <property type="entry name" value="ATPase_F1/V1/A1_a/bsu_nucl-bd"/>
</dbReference>
<dbReference type="CDD" id="cd18116">
    <property type="entry name" value="ATP-synt_F1_alpha_N"/>
    <property type="match status" value="1"/>
</dbReference>
<dbReference type="InterPro" id="IPR000793">
    <property type="entry name" value="ATP_synth_asu_C"/>
</dbReference>
<dbReference type="Pfam" id="PF00006">
    <property type="entry name" value="ATP-synt_ab"/>
    <property type="match status" value="1"/>
</dbReference>
<dbReference type="InterPro" id="IPR023366">
    <property type="entry name" value="ATP_synth_asu-like_sf"/>
</dbReference>
<comment type="subcellular location">
    <subcellularLocation>
        <location evidence="12">Cell membrane</location>
        <topology evidence="12">Peripheral membrane protein</topology>
    </subcellularLocation>
    <subcellularLocation>
        <location evidence="1">Membrane</location>
    </subcellularLocation>
</comment>
<comment type="catalytic activity">
    <reaction evidence="12">
        <text>ATP + H2O + 4 H(+)(in) = ADP + phosphate + 5 H(+)(out)</text>
        <dbReference type="Rhea" id="RHEA:57720"/>
        <dbReference type="ChEBI" id="CHEBI:15377"/>
        <dbReference type="ChEBI" id="CHEBI:15378"/>
        <dbReference type="ChEBI" id="CHEBI:30616"/>
        <dbReference type="ChEBI" id="CHEBI:43474"/>
        <dbReference type="ChEBI" id="CHEBI:456216"/>
        <dbReference type="EC" id="7.1.2.2"/>
    </reaction>
</comment>
<keyword evidence="17" id="KW-1185">Reference proteome</keyword>
<dbReference type="EC" id="7.1.2.2" evidence="12"/>
<evidence type="ECO:0000259" key="13">
    <source>
        <dbReference type="Pfam" id="PF00006"/>
    </source>
</evidence>